<sequence>MRSSLIVQLLLGSSASLTSCSVLPSTALALSPRNNELDKPAINPPFSEEVQDRHFRIDFPPRPWRHEVWPRGWLPKSCVEEAEYNHLDPVDFEAVDVRFRDCAVEWTVCRHKKSDQSWISTLDTLSAVPVGMRQYISNLVLLPGQAALPSEAASGQGKKVAAAYTRGAVLVFTPSYFKLGVLFHEITHILDTTTLRALLVAHGYRATTPFSETKFWRQAYGNDSAVPTPYSKASWQEDFADAGRWAMSHYTREKGLAEYSRGWRGCRTQIAAFQAWMGDIIFPRGGVCMGKIPGSKAVRVGSHVPGSRPPGKTSMGSFSHNGLRKGISKGQVNEIVIPRGVDQLVFVYEGPVPNWG</sequence>
<reference evidence="3" key="2">
    <citation type="submission" date="2023-06" db="EMBL/GenBank/DDBJ databases">
        <authorList>
            <consortium name="Lawrence Berkeley National Laboratory"/>
            <person name="Mondo S.J."/>
            <person name="Hensen N."/>
            <person name="Bonometti L."/>
            <person name="Westerberg I."/>
            <person name="Brannstrom I.O."/>
            <person name="Guillou S."/>
            <person name="Cros-Aarteil S."/>
            <person name="Calhoun S."/>
            <person name="Haridas S."/>
            <person name="Kuo A."/>
            <person name="Pangilinan J."/>
            <person name="Riley R."/>
            <person name="Labutti K."/>
            <person name="Andreopoulos B."/>
            <person name="Lipzen A."/>
            <person name="Chen C."/>
            <person name="Yanf M."/>
            <person name="Daum C."/>
            <person name="Ng V."/>
            <person name="Clum A."/>
            <person name="Steindorff A."/>
            <person name="Ohm R."/>
            <person name="Martin F."/>
            <person name="Silar P."/>
            <person name="Natvig D."/>
            <person name="Lalanne C."/>
            <person name="Gautier V."/>
            <person name="Ament-Velasquez S.L."/>
            <person name="Kruys A."/>
            <person name="Hutchinson M.I."/>
            <person name="Powell A.J."/>
            <person name="Barry K."/>
            <person name="Miller A.N."/>
            <person name="Grigoriev I.V."/>
            <person name="Debuchy R."/>
            <person name="Gladieux P."/>
            <person name="Thoren M.H."/>
            <person name="Johannesson H."/>
        </authorList>
    </citation>
    <scope>NUCLEOTIDE SEQUENCE</scope>
    <source>
        <strain evidence="3">PSN324</strain>
    </source>
</reference>
<feature type="signal peptide" evidence="2">
    <location>
        <begin position="1"/>
        <end position="20"/>
    </location>
</feature>
<dbReference type="Proteomes" id="UP001321749">
    <property type="component" value="Unassembled WGS sequence"/>
</dbReference>
<evidence type="ECO:0000313" key="3">
    <source>
        <dbReference type="EMBL" id="KAK4459686.1"/>
    </source>
</evidence>
<dbReference type="PROSITE" id="PS51257">
    <property type="entry name" value="PROKAR_LIPOPROTEIN"/>
    <property type="match status" value="1"/>
</dbReference>
<keyword evidence="2" id="KW-0732">Signal</keyword>
<feature type="region of interest" description="Disordered" evidence="1">
    <location>
        <begin position="299"/>
        <end position="320"/>
    </location>
</feature>
<gene>
    <name evidence="3" type="ORF">QBC42DRAFT_311138</name>
</gene>
<feature type="chain" id="PRO_5043653599" evidence="2">
    <location>
        <begin position="21"/>
        <end position="356"/>
    </location>
</feature>
<dbReference type="AlphaFoldDB" id="A0AAV9HFN1"/>
<evidence type="ECO:0000313" key="4">
    <source>
        <dbReference type="Proteomes" id="UP001321749"/>
    </source>
</evidence>
<protein>
    <submittedName>
        <fullName evidence="3">Uncharacterized protein</fullName>
    </submittedName>
</protein>
<comment type="caution">
    <text evidence="3">The sequence shown here is derived from an EMBL/GenBank/DDBJ whole genome shotgun (WGS) entry which is preliminary data.</text>
</comment>
<proteinExistence type="predicted"/>
<keyword evidence="4" id="KW-1185">Reference proteome</keyword>
<accession>A0AAV9HFN1</accession>
<dbReference type="SUPFAM" id="SSF55486">
    <property type="entry name" value="Metalloproteases ('zincins'), catalytic domain"/>
    <property type="match status" value="1"/>
</dbReference>
<name>A0AAV9HFN1_9PEZI</name>
<evidence type="ECO:0000256" key="1">
    <source>
        <dbReference type="SAM" id="MobiDB-lite"/>
    </source>
</evidence>
<reference evidence="3" key="1">
    <citation type="journal article" date="2023" name="Mol. Phylogenet. Evol.">
        <title>Genome-scale phylogeny and comparative genomics of the fungal order Sordariales.</title>
        <authorList>
            <person name="Hensen N."/>
            <person name="Bonometti L."/>
            <person name="Westerberg I."/>
            <person name="Brannstrom I.O."/>
            <person name="Guillou S."/>
            <person name="Cros-Aarteil S."/>
            <person name="Calhoun S."/>
            <person name="Haridas S."/>
            <person name="Kuo A."/>
            <person name="Mondo S."/>
            <person name="Pangilinan J."/>
            <person name="Riley R."/>
            <person name="LaButti K."/>
            <person name="Andreopoulos B."/>
            <person name="Lipzen A."/>
            <person name="Chen C."/>
            <person name="Yan M."/>
            <person name="Daum C."/>
            <person name="Ng V."/>
            <person name="Clum A."/>
            <person name="Steindorff A."/>
            <person name="Ohm R.A."/>
            <person name="Martin F."/>
            <person name="Silar P."/>
            <person name="Natvig D.O."/>
            <person name="Lalanne C."/>
            <person name="Gautier V."/>
            <person name="Ament-Velasquez S.L."/>
            <person name="Kruys A."/>
            <person name="Hutchinson M.I."/>
            <person name="Powell A.J."/>
            <person name="Barry K."/>
            <person name="Miller A.N."/>
            <person name="Grigoriev I.V."/>
            <person name="Debuchy R."/>
            <person name="Gladieux P."/>
            <person name="Hiltunen Thoren M."/>
            <person name="Johannesson H."/>
        </authorList>
    </citation>
    <scope>NUCLEOTIDE SEQUENCE</scope>
    <source>
        <strain evidence="3">PSN324</strain>
    </source>
</reference>
<evidence type="ECO:0000256" key="2">
    <source>
        <dbReference type="SAM" id="SignalP"/>
    </source>
</evidence>
<organism evidence="3 4">
    <name type="scientific">Cladorrhinum samala</name>
    <dbReference type="NCBI Taxonomy" id="585594"/>
    <lineage>
        <taxon>Eukaryota</taxon>
        <taxon>Fungi</taxon>
        <taxon>Dikarya</taxon>
        <taxon>Ascomycota</taxon>
        <taxon>Pezizomycotina</taxon>
        <taxon>Sordariomycetes</taxon>
        <taxon>Sordariomycetidae</taxon>
        <taxon>Sordariales</taxon>
        <taxon>Podosporaceae</taxon>
        <taxon>Cladorrhinum</taxon>
    </lineage>
</organism>
<dbReference type="EMBL" id="MU865030">
    <property type="protein sequence ID" value="KAK4459686.1"/>
    <property type="molecule type" value="Genomic_DNA"/>
</dbReference>